<feature type="region of interest" description="Disordered" evidence="1">
    <location>
        <begin position="144"/>
        <end position="164"/>
    </location>
</feature>
<dbReference type="SUPFAM" id="SSF54897">
    <property type="entry name" value="Protease propeptides/inhibitors"/>
    <property type="match status" value="1"/>
</dbReference>
<protein>
    <submittedName>
        <fullName evidence="3">Tripeptidyl-peptidase sed1</fullName>
    </submittedName>
</protein>
<dbReference type="GO" id="GO:0004175">
    <property type="term" value="F:endopeptidase activity"/>
    <property type="evidence" value="ECO:0007669"/>
    <property type="project" value="TreeGrafter"/>
</dbReference>
<dbReference type="OrthoDB" id="409122at2759"/>
<feature type="domain" description="Peptidase S53 activation" evidence="2">
    <location>
        <begin position="11"/>
        <end position="140"/>
    </location>
</feature>
<dbReference type="KEGG" id="ffu:CLAFUR5_04094"/>
<dbReference type="InterPro" id="IPR050819">
    <property type="entry name" value="Tripeptidyl-peptidase_I"/>
</dbReference>
<dbReference type="InterPro" id="IPR015366">
    <property type="entry name" value="S53_propep"/>
</dbReference>
<accession>A0A9Q8LF19</accession>
<evidence type="ECO:0000259" key="2">
    <source>
        <dbReference type="SMART" id="SM00944"/>
    </source>
</evidence>
<evidence type="ECO:0000313" key="4">
    <source>
        <dbReference type="Proteomes" id="UP000756132"/>
    </source>
</evidence>
<reference evidence="3" key="2">
    <citation type="journal article" date="2022" name="Microb. Genom.">
        <title>A chromosome-scale genome assembly of the tomato pathogen Cladosporium fulvum reveals a compartmentalized genome architecture and the presence of a dispensable chromosome.</title>
        <authorList>
            <person name="Zaccaron A.Z."/>
            <person name="Chen L.H."/>
            <person name="Samaras A."/>
            <person name="Stergiopoulos I."/>
        </authorList>
    </citation>
    <scope>NUCLEOTIDE SEQUENCE</scope>
    <source>
        <strain evidence="3">Race5_Kim</strain>
    </source>
</reference>
<proteinExistence type="predicted"/>
<dbReference type="EMBL" id="CP090166">
    <property type="protein sequence ID" value="UJO16356.1"/>
    <property type="molecule type" value="Genomic_DNA"/>
</dbReference>
<dbReference type="PANTHER" id="PTHR14218">
    <property type="entry name" value="PROTEASE S8 TRIPEPTIDYL PEPTIDASE I CLN2"/>
    <property type="match status" value="1"/>
</dbReference>
<keyword evidence="4" id="KW-1185">Reference proteome</keyword>
<dbReference type="RefSeq" id="XP_047760722.1">
    <property type="nucleotide sequence ID" value="XM_047903242.1"/>
</dbReference>
<dbReference type="GO" id="GO:0008240">
    <property type="term" value="F:tripeptidyl-peptidase activity"/>
    <property type="evidence" value="ECO:0007669"/>
    <property type="project" value="TreeGrafter"/>
</dbReference>
<gene>
    <name evidence="3" type="ORF">CLAFUR5_04094</name>
</gene>
<evidence type="ECO:0000256" key="1">
    <source>
        <dbReference type="SAM" id="MobiDB-lite"/>
    </source>
</evidence>
<dbReference type="CDD" id="cd11377">
    <property type="entry name" value="Pro-peptidase_S53"/>
    <property type="match status" value="1"/>
</dbReference>
<evidence type="ECO:0000313" key="3">
    <source>
        <dbReference type="EMBL" id="UJO16356.1"/>
    </source>
</evidence>
<dbReference type="GO" id="GO:0006508">
    <property type="term" value="P:proteolysis"/>
    <property type="evidence" value="ECO:0007669"/>
    <property type="project" value="TreeGrafter"/>
</dbReference>
<feature type="compositionally biased region" description="Basic and acidic residues" evidence="1">
    <location>
        <begin position="147"/>
        <end position="164"/>
    </location>
</feature>
<dbReference type="PANTHER" id="PTHR14218:SF19">
    <property type="entry name" value="SERINE PROTEASE AORO, PUTATIVE (AFU_ORTHOLOGUE AFUA_6G10250)-RELATED"/>
    <property type="match status" value="1"/>
</dbReference>
<dbReference type="Pfam" id="PF09286">
    <property type="entry name" value="Pro-kuma_activ"/>
    <property type="match status" value="1"/>
</dbReference>
<dbReference type="SMART" id="SM00944">
    <property type="entry name" value="Pro-kuma_activ"/>
    <property type="match status" value="1"/>
</dbReference>
<organism evidence="3 4">
    <name type="scientific">Passalora fulva</name>
    <name type="common">Tomato leaf mold</name>
    <name type="synonym">Cladosporium fulvum</name>
    <dbReference type="NCBI Taxonomy" id="5499"/>
    <lineage>
        <taxon>Eukaryota</taxon>
        <taxon>Fungi</taxon>
        <taxon>Dikarya</taxon>
        <taxon>Ascomycota</taxon>
        <taxon>Pezizomycotina</taxon>
        <taxon>Dothideomycetes</taxon>
        <taxon>Dothideomycetidae</taxon>
        <taxon>Mycosphaerellales</taxon>
        <taxon>Mycosphaerellaceae</taxon>
        <taxon>Fulvia</taxon>
    </lineage>
</organism>
<dbReference type="AlphaFoldDB" id="A0A9Q8LF19"/>
<reference evidence="3" key="1">
    <citation type="submission" date="2021-12" db="EMBL/GenBank/DDBJ databases">
        <authorList>
            <person name="Zaccaron A."/>
            <person name="Stergiopoulos I."/>
        </authorList>
    </citation>
    <scope>NUCLEOTIDE SEQUENCE</scope>
    <source>
        <strain evidence="3">Race5_Kim</strain>
    </source>
</reference>
<sequence length="205" mass="23153">MSVTRSDLLSLKQWVRQGELHGSAVLPMGIGLKQPNLDNGHGHALLEELSPKLATLRHAVDAVHSWLKDAGIAAQRIGHSADKQWIQLDVKVEEAERLLKTKYYQFENAATGQSHVACDEYFPPEHVSKHVDYVTPGLNLLAGGKASNDKPLDGRKRDIEKRGLRQPELLDSNLRWKNSHRPFRTECDWLRAGELRQVHHTAMHC</sequence>
<dbReference type="GeneID" id="71983972"/>
<name>A0A9Q8LF19_PASFU</name>
<dbReference type="Proteomes" id="UP000756132">
    <property type="component" value="Chromosome 4"/>
</dbReference>